<feature type="transmembrane region" description="Helical" evidence="6">
    <location>
        <begin position="385"/>
        <end position="407"/>
    </location>
</feature>
<sequence length="443" mass="49000">MGAIKRTLRTILYKFGVAGLAMIAGLFLVPRYLSVADNGIYKLVLVYFQLAATYLAGYGNYFNYGLNRLKIDRTTVIGVIMRIYLQIVIATGILLVIGALFSAYYPILIYALFAVLGIPFAVLFAYSTKLIQALNEIDWLNRLNTVQIFSFVIFALGLTFLRHFLPGISPYLLLLTFSAWLISYAIAAFAAVDTAQRVLGLRLRPAKHPDITPSIVAYGRKTSLQQLLTQFNLRGDVILVGLLAGTTATSLYAMAVTASEVLWHISSSISLLIYARVASEERSGSIELVLRTFRMTMILLLSAALLMLFTVPTLIHVALNGRYDRSIPAFQILILGTIAYGVTNLFTQFCTDQLGKVKFPLYMQIVSILTNALLCVILIPHIGFLGGAIASTSAYLIGFLLSVWYFLHQTHQKVRSLLSFSAADRALLRRLRTRSGSLHDAGK</sequence>
<name>A0A2U3D5W0_SULT2</name>
<feature type="transmembrane region" description="Helical" evidence="6">
    <location>
        <begin position="359"/>
        <end position="379"/>
    </location>
</feature>
<feature type="transmembrane region" description="Helical" evidence="6">
    <location>
        <begin position="146"/>
        <end position="165"/>
    </location>
</feature>
<evidence type="ECO:0000313" key="7">
    <source>
        <dbReference type="EMBL" id="PWI56649.1"/>
    </source>
</evidence>
<keyword evidence="2" id="KW-1003">Cell membrane</keyword>
<protein>
    <submittedName>
        <fullName evidence="7">Uncharacterized protein</fullName>
    </submittedName>
</protein>
<dbReference type="EMBL" id="MPDK01000031">
    <property type="protein sequence ID" value="PWI56649.1"/>
    <property type="molecule type" value="Genomic_DNA"/>
</dbReference>
<evidence type="ECO:0000313" key="8">
    <source>
        <dbReference type="Proteomes" id="UP000245380"/>
    </source>
</evidence>
<evidence type="ECO:0000256" key="2">
    <source>
        <dbReference type="ARBA" id="ARBA00022475"/>
    </source>
</evidence>
<reference evidence="7 8" key="1">
    <citation type="submission" date="2016-11" db="EMBL/GenBank/DDBJ databases">
        <title>Comparative genomics of Acidibacillus ferroxidans species.</title>
        <authorList>
            <person name="Oliveira G."/>
            <person name="Nunes G."/>
            <person name="Oliveira R."/>
            <person name="Araujo F."/>
            <person name="Salim A."/>
            <person name="Scholte L."/>
            <person name="Morais D."/>
            <person name="Nancucheo I."/>
            <person name="Johnson D.B."/>
            <person name="Grail B."/>
            <person name="Bittencourt J."/>
            <person name="Valadares R."/>
        </authorList>
    </citation>
    <scope>NUCLEOTIDE SEQUENCE [LARGE SCALE GENOMIC DNA]</scope>
    <source>
        <strain evidence="7 8">Y002</strain>
    </source>
</reference>
<evidence type="ECO:0000256" key="6">
    <source>
        <dbReference type="SAM" id="Phobius"/>
    </source>
</evidence>
<evidence type="ECO:0000256" key="1">
    <source>
        <dbReference type="ARBA" id="ARBA00004651"/>
    </source>
</evidence>
<proteinExistence type="predicted"/>
<evidence type="ECO:0000256" key="5">
    <source>
        <dbReference type="ARBA" id="ARBA00023136"/>
    </source>
</evidence>
<dbReference type="OrthoDB" id="2370906at2"/>
<keyword evidence="4 6" id="KW-1133">Transmembrane helix</keyword>
<dbReference type="InterPro" id="IPR050833">
    <property type="entry name" value="Poly_Biosynth_Transport"/>
</dbReference>
<keyword evidence="3 6" id="KW-0812">Transmembrane</keyword>
<accession>A0A2U3D5W0</accession>
<dbReference type="GO" id="GO:0005886">
    <property type="term" value="C:plasma membrane"/>
    <property type="evidence" value="ECO:0007669"/>
    <property type="project" value="UniProtKB-SubCell"/>
</dbReference>
<feature type="transmembrane region" description="Helical" evidence="6">
    <location>
        <begin position="329"/>
        <end position="347"/>
    </location>
</feature>
<keyword evidence="8" id="KW-1185">Reference proteome</keyword>
<feature type="transmembrane region" description="Helical" evidence="6">
    <location>
        <begin position="12"/>
        <end position="33"/>
    </location>
</feature>
<feature type="transmembrane region" description="Helical" evidence="6">
    <location>
        <begin position="39"/>
        <end position="62"/>
    </location>
</feature>
<gene>
    <name evidence="7" type="ORF">BM613_12520</name>
</gene>
<evidence type="ECO:0000256" key="4">
    <source>
        <dbReference type="ARBA" id="ARBA00022989"/>
    </source>
</evidence>
<dbReference type="PANTHER" id="PTHR30250:SF11">
    <property type="entry name" value="O-ANTIGEN TRANSPORTER-RELATED"/>
    <property type="match status" value="1"/>
</dbReference>
<keyword evidence="5 6" id="KW-0472">Membrane</keyword>
<dbReference type="Proteomes" id="UP000245380">
    <property type="component" value="Unassembled WGS sequence"/>
</dbReference>
<feature type="transmembrane region" description="Helical" evidence="6">
    <location>
        <begin position="107"/>
        <end position="126"/>
    </location>
</feature>
<comment type="caution">
    <text evidence="7">The sequence shown here is derived from an EMBL/GenBank/DDBJ whole genome shotgun (WGS) entry which is preliminary data.</text>
</comment>
<dbReference type="AlphaFoldDB" id="A0A2U3D5W0"/>
<dbReference type="PANTHER" id="PTHR30250">
    <property type="entry name" value="PST FAMILY PREDICTED COLANIC ACID TRANSPORTER"/>
    <property type="match status" value="1"/>
</dbReference>
<evidence type="ECO:0000256" key="3">
    <source>
        <dbReference type="ARBA" id="ARBA00022692"/>
    </source>
</evidence>
<feature type="transmembrane region" description="Helical" evidence="6">
    <location>
        <begin position="298"/>
        <end position="317"/>
    </location>
</feature>
<dbReference type="RefSeq" id="WP_109431547.1">
    <property type="nucleotide sequence ID" value="NZ_MPDK01000031.1"/>
</dbReference>
<comment type="subcellular location">
    <subcellularLocation>
        <location evidence="1">Cell membrane</location>
        <topology evidence="1">Multi-pass membrane protein</topology>
    </subcellularLocation>
</comment>
<feature type="transmembrane region" description="Helical" evidence="6">
    <location>
        <begin position="171"/>
        <end position="192"/>
    </location>
</feature>
<feature type="transmembrane region" description="Helical" evidence="6">
    <location>
        <begin position="237"/>
        <end position="255"/>
    </location>
</feature>
<organism evidence="7 8">
    <name type="scientific">Sulfoacidibacillus thermotolerans</name>
    <name type="common">Acidibacillus sulfuroxidans</name>
    <dbReference type="NCBI Taxonomy" id="1765684"/>
    <lineage>
        <taxon>Bacteria</taxon>
        <taxon>Bacillati</taxon>
        <taxon>Bacillota</taxon>
        <taxon>Bacilli</taxon>
        <taxon>Bacillales</taxon>
        <taxon>Alicyclobacillaceae</taxon>
        <taxon>Sulfoacidibacillus</taxon>
    </lineage>
</organism>
<feature type="transmembrane region" description="Helical" evidence="6">
    <location>
        <begin position="83"/>
        <end position="101"/>
    </location>
</feature>
<feature type="transmembrane region" description="Helical" evidence="6">
    <location>
        <begin position="261"/>
        <end position="277"/>
    </location>
</feature>